<gene>
    <name evidence="3" type="ORF">MICPUCDRAFT_50373</name>
</gene>
<feature type="signal peptide" evidence="2">
    <location>
        <begin position="1"/>
        <end position="16"/>
    </location>
</feature>
<feature type="chain" id="PRO_5002910469" evidence="2">
    <location>
        <begin position="17"/>
        <end position="1227"/>
    </location>
</feature>
<dbReference type="EMBL" id="GG663735">
    <property type="protein sequence ID" value="EEH60828.1"/>
    <property type="molecule type" value="Genomic_DNA"/>
</dbReference>
<dbReference type="RefSeq" id="XP_003055576.1">
    <property type="nucleotide sequence ID" value="XM_003055530.1"/>
</dbReference>
<dbReference type="GeneID" id="9681143"/>
<evidence type="ECO:0000313" key="4">
    <source>
        <dbReference type="Proteomes" id="UP000001876"/>
    </source>
</evidence>
<evidence type="ECO:0000256" key="1">
    <source>
        <dbReference type="SAM" id="MobiDB-lite"/>
    </source>
</evidence>
<dbReference type="Proteomes" id="UP000001876">
    <property type="component" value="Unassembled WGS sequence"/>
</dbReference>
<feature type="compositionally biased region" description="Low complexity" evidence="1">
    <location>
        <begin position="222"/>
        <end position="238"/>
    </location>
</feature>
<reference evidence="3 4" key="1">
    <citation type="journal article" date="2009" name="Science">
        <title>Green evolution and dynamic adaptations revealed by genomes of the marine picoeukaryotes Micromonas.</title>
        <authorList>
            <person name="Worden A.Z."/>
            <person name="Lee J.H."/>
            <person name="Mock T."/>
            <person name="Rouze P."/>
            <person name="Simmons M.P."/>
            <person name="Aerts A.L."/>
            <person name="Allen A.E."/>
            <person name="Cuvelier M.L."/>
            <person name="Derelle E."/>
            <person name="Everett M.V."/>
            <person name="Foulon E."/>
            <person name="Grimwood J."/>
            <person name="Gundlach H."/>
            <person name="Henrissat B."/>
            <person name="Napoli C."/>
            <person name="McDonald S.M."/>
            <person name="Parker M.S."/>
            <person name="Rombauts S."/>
            <person name="Salamov A."/>
            <person name="Von Dassow P."/>
            <person name="Badger J.H."/>
            <person name="Coutinho P.M."/>
            <person name="Demir E."/>
            <person name="Dubchak I."/>
            <person name="Gentemann C."/>
            <person name="Eikrem W."/>
            <person name="Gready J.E."/>
            <person name="John U."/>
            <person name="Lanier W."/>
            <person name="Lindquist E.A."/>
            <person name="Lucas S."/>
            <person name="Mayer K.F."/>
            <person name="Moreau H."/>
            <person name="Not F."/>
            <person name="Otillar R."/>
            <person name="Panaud O."/>
            <person name="Pangilinan J."/>
            <person name="Paulsen I."/>
            <person name="Piegu B."/>
            <person name="Poliakov A."/>
            <person name="Robbens S."/>
            <person name="Schmutz J."/>
            <person name="Toulza E."/>
            <person name="Wyss T."/>
            <person name="Zelensky A."/>
            <person name="Zhou K."/>
            <person name="Armbrust E.V."/>
            <person name="Bhattacharya D."/>
            <person name="Goodenough U.W."/>
            <person name="Van de Peer Y."/>
            <person name="Grigoriev I.V."/>
        </authorList>
    </citation>
    <scope>NUCLEOTIDE SEQUENCE [LARGE SCALE GENOMIC DNA]</scope>
    <source>
        <strain evidence="3 4">CCMP1545</strain>
    </source>
</reference>
<keyword evidence="2" id="KW-0732">Signal</keyword>
<name>C1MHZ1_MICPC</name>
<dbReference type="OrthoDB" id="10455435at2759"/>
<accession>C1MHZ1</accession>
<protein>
    <submittedName>
        <fullName evidence="3">Predicted protein</fullName>
    </submittedName>
</protein>
<evidence type="ECO:0000256" key="2">
    <source>
        <dbReference type="SAM" id="SignalP"/>
    </source>
</evidence>
<feature type="compositionally biased region" description="Acidic residues" evidence="1">
    <location>
        <begin position="93"/>
        <end position="116"/>
    </location>
</feature>
<dbReference type="OMA" id="YWQAARF"/>
<feature type="region of interest" description="Disordered" evidence="1">
    <location>
        <begin position="330"/>
        <end position="354"/>
    </location>
</feature>
<sequence>MALVALVALVARPTDAQSFFAEDDAVAETTTETAAAATTAYPDADAFLMDDDDDDDDDDAATVDDAPPSERASARPNRVERDADAARPPAPLPEEEEEGEDDDVADEDAVEVDDDAASVAATETSESKPPADAPATAPEPTAARPTPAPAAPAEDTRAAKLRARLKQLEEMRERARAAAAARPPAPAPADEVEVSEEDLPGMGDGEEAPTIRAPRTLLSARAPADAPNETDAAENAAAASNRRALLMSSDDDDGVGGDEFDAARRSLLATSVSGDNTQWVGFEDTPQRLAESRSGPEVTIARHHGNAHVVRPGGYWQAARFNRVERPRRSKLPTDFGKGSGEGTLSGPRGGINQHDRVGINKASGWPGRLHANERNTDPYPGLATTDSVHNALQPFVVGVTSYTPNRRFQNYQYRPMARVSSLDCAGSATELNGRCEDAKVKTVGKHAFKTGEKFTFQLVLGGDRTMLNMKTYIVGDTVTYDSFTLDATTPIDTKTGTPDVDVASAFIVKMKTPTAANPMPTVGEHEWAYENGDKIRFFVTFSEPVTVTGSPTLKLNTGSHYEAGSADAKATFIGGGYGESKSFWKNNERSPLKSPNEPNNWYEDLYNIHDGGCTMGGFQRDLAAASDCVRLSPGGVCDCAAYSGITKATDAVVKVRRVHSFSPGDLIIIKGVTGLDAGLLNKQHAVGTVSGTGTGGNDMLTFEPPLDLTGKVFDASVAVLGRVNIGHECRSDGAGGASEHGEGYCTFSADVRHRLPTGDSTLLEHTRYAPQLPGPDGGGVVATRKEFQYNEDRVEQYMDNVLAFELTVATGGGAYDQTKGNLGATAGEAMQSNDLEYVSRHALELNGGTIKRACPMTFQIKAITCGVKTVVEVYGRHRLKPGDKIAVEGVVGDNPTTSGKYNAEHIVYAIPKVDNVVDASKFQMDFDTSDPSGLCVNTPTVTPEKSRVRRIKTVADWGDGSVCKFADASLSLPRPGDKMRGVDGYFQSLAYNKDITIGRAYVTNVSSDARDGTYGYHRDEMQARDGNSLAAENFLPLGAPDVLDLKVSFSEPVFASCGVNDDRWSTPEQYVGLRYRVCESIQLALFTKDGAEAGDQNLDATTGIPGSEIFPTAFLHDTGRDPPNVLNFRYVPRRGDNVTRLQYKSELALEVTCAAKDSSDACVSMSHIRRRADNALAGLKLPPTARDVGKCVQPPNAAGEVMCASATADHAYSLAGRKNIRVRAAF</sequence>
<proteinExistence type="predicted"/>
<feature type="region of interest" description="Disordered" evidence="1">
    <location>
        <begin position="34"/>
        <end position="212"/>
    </location>
</feature>
<feature type="compositionally biased region" description="Gly residues" evidence="1">
    <location>
        <begin position="338"/>
        <end position="350"/>
    </location>
</feature>
<dbReference type="KEGG" id="mpp:MICPUCDRAFT_50373"/>
<feature type="compositionally biased region" description="Acidic residues" evidence="1">
    <location>
        <begin position="190"/>
        <end position="207"/>
    </location>
</feature>
<evidence type="ECO:0000313" key="3">
    <source>
        <dbReference type="EMBL" id="EEH60828.1"/>
    </source>
</evidence>
<feature type="compositionally biased region" description="Basic and acidic residues" evidence="1">
    <location>
        <begin position="166"/>
        <end position="176"/>
    </location>
</feature>
<organism evidence="4">
    <name type="scientific">Micromonas pusilla (strain CCMP1545)</name>
    <name type="common">Picoplanktonic green alga</name>
    <dbReference type="NCBI Taxonomy" id="564608"/>
    <lineage>
        <taxon>Eukaryota</taxon>
        <taxon>Viridiplantae</taxon>
        <taxon>Chlorophyta</taxon>
        <taxon>Mamiellophyceae</taxon>
        <taxon>Mamiellales</taxon>
        <taxon>Mamiellaceae</taxon>
        <taxon>Micromonas</taxon>
    </lineage>
</organism>
<feature type="compositionally biased region" description="Low complexity" evidence="1">
    <location>
        <begin position="133"/>
        <end position="145"/>
    </location>
</feature>
<keyword evidence="4" id="KW-1185">Reference proteome</keyword>
<feature type="compositionally biased region" description="Low complexity" evidence="1">
    <location>
        <begin position="34"/>
        <end position="47"/>
    </location>
</feature>
<feature type="compositionally biased region" description="Acidic residues" evidence="1">
    <location>
        <begin position="48"/>
        <end position="62"/>
    </location>
</feature>
<feature type="region of interest" description="Disordered" evidence="1">
    <location>
        <begin position="219"/>
        <end position="238"/>
    </location>
</feature>
<dbReference type="AlphaFoldDB" id="C1MHZ1"/>